<dbReference type="AlphaFoldDB" id="D8J602"/>
<evidence type="ECO:0000313" key="10">
    <source>
        <dbReference type="Proteomes" id="UP000011645"/>
    </source>
</evidence>
<reference evidence="8 10" key="2">
    <citation type="journal article" date="2014" name="PLoS Genet.">
        <title>Phylogenetically driven sequencing of extremely halophilic archaea reveals strategies for static and dynamic osmo-response.</title>
        <authorList>
            <person name="Becker E.A."/>
            <person name="Seitzer P.M."/>
            <person name="Tritt A."/>
            <person name="Larsen D."/>
            <person name="Krusor M."/>
            <person name="Yao A.I."/>
            <person name="Wu D."/>
            <person name="Madern D."/>
            <person name="Eisen J.A."/>
            <person name="Darling A.E."/>
            <person name="Facciotti M.T."/>
        </authorList>
    </citation>
    <scope>NUCLEOTIDE SEQUENCE [LARGE SCALE GENOMIC DNA]</scope>
    <source>
        <strain evidence="8">B3</strain>
        <strain evidence="10">DSM 18796 / CECT 7217 / JCM 14584 / KCTC 4019 / B3</strain>
    </source>
</reference>
<evidence type="ECO:0000259" key="6">
    <source>
        <dbReference type="Pfam" id="PF00999"/>
    </source>
</evidence>
<evidence type="ECO:0000313" key="7">
    <source>
        <dbReference type="EMBL" id="ADJ13808.1"/>
    </source>
</evidence>
<dbReference type="GO" id="GO:0016020">
    <property type="term" value="C:membrane"/>
    <property type="evidence" value="ECO:0007669"/>
    <property type="project" value="UniProtKB-SubCell"/>
</dbReference>
<feature type="transmembrane region" description="Helical" evidence="5">
    <location>
        <begin position="58"/>
        <end position="77"/>
    </location>
</feature>
<dbReference type="HOGENOM" id="CLU_2461659_0_0_2"/>
<reference evidence="7 9" key="1">
    <citation type="journal article" date="2010" name="J. Bacteriol.">
        <title>Complete genome sequence of Halalkalicoccus jeotgali B3(T), an extremely halophilic archaeon.</title>
        <authorList>
            <person name="Roh S.W."/>
            <person name="Nam Y.D."/>
            <person name="Nam S.H."/>
            <person name="Choi S.H."/>
            <person name="Park H.S."/>
            <person name="Bae J.W."/>
        </authorList>
    </citation>
    <scope>NUCLEOTIDE SEQUENCE [LARGE SCALE GENOMIC DNA]</scope>
    <source>
        <strain evidence="7">B3</strain>
        <strain evidence="9">DSM 18796 / CECT 7217 / JCM 14584 / KCTC 4019 / B3</strain>
    </source>
</reference>
<dbReference type="Proteomes" id="UP000000390">
    <property type="component" value="Chromosome"/>
</dbReference>
<evidence type="ECO:0000256" key="2">
    <source>
        <dbReference type="ARBA" id="ARBA00022692"/>
    </source>
</evidence>
<name>D8J602_HALJB</name>
<dbReference type="InterPro" id="IPR006153">
    <property type="entry name" value="Cation/H_exchanger_TM"/>
</dbReference>
<dbReference type="Gene3D" id="1.20.1530.20">
    <property type="match status" value="1"/>
</dbReference>
<sequence length="88" mass="8720">MVVTGVVVKVGGSYLGARIAGQTGNEALVIGVGMLPRAGVELVVVTGALAAGVIDGRLFSAVLALVFVSVLVTPLFLSRAIGRVGEGS</sequence>
<evidence type="ECO:0000256" key="1">
    <source>
        <dbReference type="ARBA" id="ARBA00004141"/>
    </source>
</evidence>
<evidence type="ECO:0000313" key="8">
    <source>
        <dbReference type="EMBL" id="ELY34146.1"/>
    </source>
</evidence>
<dbReference type="EMBL" id="CP002062">
    <property type="protein sequence ID" value="ADJ13808.1"/>
    <property type="molecule type" value="Genomic_DNA"/>
</dbReference>
<dbReference type="PATRIC" id="fig|795797.18.peg.421"/>
<feature type="domain" description="Cation/H+ exchanger transmembrane" evidence="6">
    <location>
        <begin position="2"/>
        <end position="78"/>
    </location>
</feature>
<evidence type="ECO:0000313" key="9">
    <source>
        <dbReference type="Proteomes" id="UP000000390"/>
    </source>
</evidence>
<comment type="subcellular location">
    <subcellularLocation>
        <location evidence="1">Membrane</location>
        <topology evidence="1">Multi-pass membrane protein</topology>
    </subcellularLocation>
</comment>
<dbReference type="GO" id="GO:1902600">
    <property type="term" value="P:proton transmembrane transport"/>
    <property type="evidence" value="ECO:0007669"/>
    <property type="project" value="InterPro"/>
</dbReference>
<evidence type="ECO:0000256" key="4">
    <source>
        <dbReference type="ARBA" id="ARBA00023136"/>
    </source>
</evidence>
<evidence type="ECO:0000256" key="5">
    <source>
        <dbReference type="SAM" id="Phobius"/>
    </source>
</evidence>
<accession>D8J602</accession>
<dbReference type="STRING" id="795797.HacjB3_02075"/>
<keyword evidence="3 5" id="KW-1133">Transmembrane helix</keyword>
<dbReference type="KEGG" id="hje:HacjB3_02075"/>
<keyword evidence="2 5" id="KW-0812">Transmembrane</keyword>
<dbReference type="EMBL" id="AOHV01000042">
    <property type="protein sequence ID" value="ELY34146.1"/>
    <property type="molecule type" value="Genomic_DNA"/>
</dbReference>
<protein>
    <recommendedName>
        <fullName evidence="6">Cation/H+ exchanger transmembrane domain-containing protein</fullName>
    </recommendedName>
</protein>
<dbReference type="Proteomes" id="UP000011645">
    <property type="component" value="Unassembled WGS sequence"/>
</dbReference>
<keyword evidence="10" id="KW-1185">Reference proteome</keyword>
<keyword evidence="4 5" id="KW-0472">Membrane</keyword>
<proteinExistence type="predicted"/>
<dbReference type="GO" id="GO:0015297">
    <property type="term" value="F:antiporter activity"/>
    <property type="evidence" value="ECO:0007669"/>
    <property type="project" value="InterPro"/>
</dbReference>
<dbReference type="Pfam" id="PF00999">
    <property type="entry name" value="Na_H_Exchanger"/>
    <property type="match status" value="1"/>
</dbReference>
<gene>
    <name evidence="7" type="ordered locus">HacjB3_02075</name>
    <name evidence="8" type="ORF">C497_17242</name>
</gene>
<dbReference type="eggNOG" id="arCOG01953">
    <property type="taxonomic scope" value="Archaea"/>
</dbReference>
<dbReference type="InterPro" id="IPR038770">
    <property type="entry name" value="Na+/solute_symporter_sf"/>
</dbReference>
<evidence type="ECO:0000256" key="3">
    <source>
        <dbReference type="ARBA" id="ARBA00022989"/>
    </source>
</evidence>
<organism evidence="7 9">
    <name type="scientific">Halalkalicoccus jeotgali (strain DSM 18796 / CECT 7217 / JCM 14584 / KCTC 4019 / B3)</name>
    <dbReference type="NCBI Taxonomy" id="795797"/>
    <lineage>
        <taxon>Archaea</taxon>
        <taxon>Methanobacteriati</taxon>
        <taxon>Methanobacteriota</taxon>
        <taxon>Stenosarchaea group</taxon>
        <taxon>Halobacteria</taxon>
        <taxon>Halobacteriales</taxon>
        <taxon>Halococcaceae</taxon>
        <taxon>Halalkalicoccus</taxon>
    </lineage>
</organism>